<accession>A0A917BG33</accession>
<protein>
    <submittedName>
        <fullName evidence="1">Uncharacterized protein</fullName>
    </submittedName>
</protein>
<proteinExistence type="predicted"/>
<sequence length="59" mass="5946">MGIRSLIRHVTKKIEKNTTNTMSNGRCRNGNEAAFAGPCSGGAAGAAAVGLVVALVSDT</sequence>
<gene>
    <name evidence="1" type="ORF">GCM10011399_33100</name>
</gene>
<reference evidence="1 2" key="1">
    <citation type="journal article" date="2014" name="Int. J. Syst. Evol. Microbiol.">
        <title>Complete genome sequence of Corynebacterium casei LMG S-19264T (=DSM 44701T), isolated from a smear-ripened cheese.</title>
        <authorList>
            <consortium name="US DOE Joint Genome Institute (JGI-PGF)"/>
            <person name="Walter F."/>
            <person name="Albersmeier A."/>
            <person name="Kalinowski J."/>
            <person name="Ruckert C."/>
        </authorList>
    </citation>
    <scope>NUCLEOTIDE SEQUENCE [LARGE SCALE GENOMIC DNA]</scope>
    <source>
        <strain evidence="1 2">CGMCC 1.12976</strain>
    </source>
</reference>
<dbReference type="Proteomes" id="UP000598775">
    <property type="component" value="Unassembled WGS sequence"/>
</dbReference>
<comment type="caution">
    <text evidence="1">The sequence shown here is derived from an EMBL/GenBank/DDBJ whole genome shotgun (WGS) entry which is preliminary data.</text>
</comment>
<organism evidence="1 2">
    <name type="scientific">Subtercola lobariae</name>
    <dbReference type="NCBI Taxonomy" id="1588641"/>
    <lineage>
        <taxon>Bacteria</taxon>
        <taxon>Bacillati</taxon>
        <taxon>Actinomycetota</taxon>
        <taxon>Actinomycetes</taxon>
        <taxon>Micrococcales</taxon>
        <taxon>Microbacteriaceae</taxon>
        <taxon>Subtercola</taxon>
    </lineage>
</organism>
<evidence type="ECO:0000313" key="2">
    <source>
        <dbReference type="Proteomes" id="UP000598775"/>
    </source>
</evidence>
<name>A0A917BG33_9MICO</name>
<evidence type="ECO:0000313" key="1">
    <source>
        <dbReference type="EMBL" id="GGF37549.1"/>
    </source>
</evidence>
<dbReference type="AlphaFoldDB" id="A0A917BG33"/>
<dbReference type="EMBL" id="BMGP01000006">
    <property type="protein sequence ID" value="GGF37549.1"/>
    <property type="molecule type" value="Genomic_DNA"/>
</dbReference>
<keyword evidence="2" id="KW-1185">Reference proteome</keyword>